<dbReference type="EMBL" id="BKCJ010001477">
    <property type="protein sequence ID" value="GEU41746.1"/>
    <property type="molecule type" value="Genomic_DNA"/>
</dbReference>
<sequence length="183" mass="20997">MWCLYDLTPSDWCKMDVHLHGLQSEDPNQHLKDFPKIMDSLDLNVENRLSKFEADFKQQQSEMTNKIDTFLKAINNRMTRELPSGTVKNPKLNVNPTSLVLSTRSYPTKDPQSSSRPLNTVNVLKTCFKPTNDFQKDQLQVKTLTVNKIGTPKPKEPKKAQKDEFKDLHLKLPVLEVLAHAPL</sequence>
<organism evidence="1">
    <name type="scientific">Tanacetum cinerariifolium</name>
    <name type="common">Dalmatian daisy</name>
    <name type="synonym">Chrysanthemum cinerariifolium</name>
    <dbReference type="NCBI Taxonomy" id="118510"/>
    <lineage>
        <taxon>Eukaryota</taxon>
        <taxon>Viridiplantae</taxon>
        <taxon>Streptophyta</taxon>
        <taxon>Embryophyta</taxon>
        <taxon>Tracheophyta</taxon>
        <taxon>Spermatophyta</taxon>
        <taxon>Magnoliopsida</taxon>
        <taxon>eudicotyledons</taxon>
        <taxon>Gunneridae</taxon>
        <taxon>Pentapetalae</taxon>
        <taxon>asterids</taxon>
        <taxon>campanulids</taxon>
        <taxon>Asterales</taxon>
        <taxon>Asteraceae</taxon>
        <taxon>Asteroideae</taxon>
        <taxon>Anthemideae</taxon>
        <taxon>Anthemidinae</taxon>
        <taxon>Tanacetum</taxon>
    </lineage>
</organism>
<protein>
    <recommendedName>
        <fullName evidence="2">MAK10-like protein</fullName>
    </recommendedName>
</protein>
<gene>
    <name evidence="1" type="ORF">Tci_013724</name>
</gene>
<evidence type="ECO:0008006" key="2">
    <source>
        <dbReference type="Google" id="ProtNLM"/>
    </source>
</evidence>
<evidence type="ECO:0000313" key="1">
    <source>
        <dbReference type="EMBL" id="GEU41746.1"/>
    </source>
</evidence>
<dbReference type="AlphaFoldDB" id="A0A6L2JXK1"/>
<proteinExistence type="predicted"/>
<accession>A0A6L2JXK1</accession>
<name>A0A6L2JXK1_TANCI</name>
<comment type="caution">
    <text evidence="1">The sequence shown here is derived from an EMBL/GenBank/DDBJ whole genome shotgun (WGS) entry which is preliminary data.</text>
</comment>
<reference evidence="1" key="1">
    <citation type="journal article" date="2019" name="Sci. Rep.">
        <title>Draft genome of Tanacetum cinerariifolium, the natural source of mosquito coil.</title>
        <authorList>
            <person name="Yamashiro T."/>
            <person name="Shiraishi A."/>
            <person name="Satake H."/>
            <person name="Nakayama K."/>
        </authorList>
    </citation>
    <scope>NUCLEOTIDE SEQUENCE</scope>
</reference>